<dbReference type="OrthoDB" id="10253254at2759"/>
<keyword evidence="2" id="KW-1185">Reference proteome</keyword>
<dbReference type="PANTHER" id="PTHR35300:SF5">
    <property type="entry name" value="HISTONE ACETYLTRANSFERASE"/>
    <property type="match status" value="1"/>
</dbReference>
<accession>A0A2U1KTT7</accession>
<evidence type="ECO:0000313" key="1">
    <source>
        <dbReference type="EMBL" id="PWA40148.1"/>
    </source>
</evidence>
<dbReference type="Gene3D" id="3.40.50.300">
    <property type="entry name" value="P-loop containing nucleotide triphosphate hydrolases"/>
    <property type="match status" value="1"/>
</dbReference>
<dbReference type="EMBL" id="PKPP01014017">
    <property type="protein sequence ID" value="PWA40148.1"/>
    <property type="molecule type" value="Genomic_DNA"/>
</dbReference>
<sequence>MQFKLKYLYDDGYTKNGRVGCTQPRCVAAISVAKRLSEEMETEYGDLLGYVKIRPIGKLKCVKGDDDMGLKFHVRVQKSKVNAIFFFYKVPEFWAKFMMRASLIEEIFGVVKEIHSSATKKNKEWQDKLPVAVLKADEIMYSKANSEVVRCCLEHASLVAKTFLMSDCVVVEIKEPDPQLLKTPWTIMLVAPEVKKKRYRRKKGARLKKVEEEVRKQRYCAFCPKCQGTGVDIDGDELEKPIVSLSELDEPQDASLSSDPVALGSL</sequence>
<comment type="caution">
    <text evidence="1">The sequence shown here is derived from an EMBL/GenBank/DDBJ whole genome shotgun (WGS) entry which is preliminary data.</text>
</comment>
<proteinExistence type="predicted"/>
<name>A0A2U1KTT7_ARTAN</name>
<reference evidence="1 2" key="1">
    <citation type="journal article" date="2018" name="Mol. Plant">
        <title>The genome of Artemisia annua provides insight into the evolution of Asteraceae family and artemisinin biosynthesis.</title>
        <authorList>
            <person name="Shen Q."/>
            <person name="Zhang L."/>
            <person name="Liao Z."/>
            <person name="Wang S."/>
            <person name="Yan T."/>
            <person name="Shi P."/>
            <person name="Liu M."/>
            <person name="Fu X."/>
            <person name="Pan Q."/>
            <person name="Wang Y."/>
            <person name="Lv Z."/>
            <person name="Lu X."/>
            <person name="Zhang F."/>
            <person name="Jiang W."/>
            <person name="Ma Y."/>
            <person name="Chen M."/>
            <person name="Hao X."/>
            <person name="Li L."/>
            <person name="Tang Y."/>
            <person name="Lv G."/>
            <person name="Zhou Y."/>
            <person name="Sun X."/>
            <person name="Brodelius P.E."/>
            <person name="Rose J.K.C."/>
            <person name="Tang K."/>
        </authorList>
    </citation>
    <scope>NUCLEOTIDE SEQUENCE [LARGE SCALE GENOMIC DNA]</scope>
    <source>
        <strain evidence="2">cv. Huhao1</strain>
        <tissue evidence="1">Leaf</tissue>
    </source>
</reference>
<dbReference type="PANTHER" id="PTHR35300">
    <property type="entry name" value="COACTIVATOR CBP, KIX DOMAIN-CONTAINING PROTEIN-RELATED"/>
    <property type="match status" value="1"/>
</dbReference>
<organism evidence="1 2">
    <name type="scientific">Artemisia annua</name>
    <name type="common">Sweet wormwood</name>
    <dbReference type="NCBI Taxonomy" id="35608"/>
    <lineage>
        <taxon>Eukaryota</taxon>
        <taxon>Viridiplantae</taxon>
        <taxon>Streptophyta</taxon>
        <taxon>Embryophyta</taxon>
        <taxon>Tracheophyta</taxon>
        <taxon>Spermatophyta</taxon>
        <taxon>Magnoliopsida</taxon>
        <taxon>eudicotyledons</taxon>
        <taxon>Gunneridae</taxon>
        <taxon>Pentapetalae</taxon>
        <taxon>asterids</taxon>
        <taxon>campanulids</taxon>
        <taxon>Asterales</taxon>
        <taxon>Asteraceae</taxon>
        <taxon>Asteroideae</taxon>
        <taxon>Anthemideae</taxon>
        <taxon>Artemisiinae</taxon>
        <taxon>Artemisia</taxon>
    </lineage>
</organism>
<evidence type="ECO:0000313" key="2">
    <source>
        <dbReference type="Proteomes" id="UP000245207"/>
    </source>
</evidence>
<dbReference type="Proteomes" id="UP000245207">
    <property type="component" value="Unassembled WGS sequence"/>
</dbReference>
<gene>
    <name evidence="1" type="ORF">CTI12_AA565470</name>
</gene>
<dbReference type="InterPro" id="IPR027417">
    <property type="entry name" value="P-loop_NTPase"/>
</dbReference>
<dbReference type="AlphaFoldDB" id="A0A2U1KTT7"/>
<protein>
    <submittedName>
        <fullName evidence="1">Uncharacterized protein</fullName>
    </submittedName>
</protein>